<keyword evidence="4 12" id="KW-0894">Sodium channel</keyword>
<evidence type="ECO:0000256" key="9">
    <source>
        <dbReference type="ARBA" id="ARBA00023136"/>
    </source>
</evidence>
<evidence type="ECO:0000256" key="7">
    <source>
        <dbReference type="ARBA" id="ARBA00023053"/>
    </source>
</evidence>
<evidence type="ECO:0000256" key="2">
    <source>
        <dbReference type="ARBA" id="ARBA00007193"/>
    </source>
</evidence>
<reference evidence="13" key="2">
    <citation type="submission" date="2015-02" db="UniProtKB">
        <authorList>
            <consortium name="EnsemblMetazoa"/>
        </authorList>
    </citation>
    <scope>IDENTIFICATION</scope>
</reference>
<proteinExistence type="inferred from homology"/>
<evidence type="ECO:0000256" key="6">
    <source>
        <dbReference type="ARBA" id="ARBA00022989"/>
    </source>
</evidence>
<dbReference type="PhylomeDB" id="T1J8T2"/>
<keyword evidence="6" id="KW-1133">Transmembrane helix</keyword>
<evidence type="ECO:0000256" key="5">
    <source>
        <dbReference type="ARBA" id="ARBA00022692"/>
    </source>
</evidence>
<evidence type="ECO:0000256" key="8">
    <source>
        <dbReference type="ARBA" id="ARBA00023065"/>
    </source>
</evidence>
<keyword evidence="14" id="KW-1185">Reference proteome</keyword>
<evidence type="ECO:0000256" key="1">
    <source>
        <dbReference type="ARBA" id="ARBA00004141"/>
    </source>
</evidence>
<dbReference type="EMBL" id="JH431963">
    <property type="status" value="NOT_ANNOTATED_CDS"/>
    <property type="molecule type" value="Genomic_DNA"/>
</dbReference>
<dbReference type="AlphaFoldDB" id="T1J8T2"/>
<dbReference type="Proteomes" id="UP000014500">
    <property type="component" value="Unassembled WGS sequence"/>
</dbReference>
<protein>
    <submittedName>
        <fullName evidence="13">Uncharacterized protein</fullName>
    </submittedName>
</protein>
<accession>T1J8T2</accession>
<organism evidence="13 14">
    <name type="scientific">Strigamia maritima</name>
    <name type="common">European centipede</name>
    <name type="synonym">Geophilus maritimus</name>
    <dbReference type="NCBI Taxonomy" id="126957"/>
    <lineage>
        <taxon>Eukaryota</taxon>
        <taxon>Metazoa</taxon>
        <taxon>Ecdysozoa</taxon>
        <taxon>Arthropoda</taxon>
        <taxon>Myriapoda</taxon>
        <taxon>Chilopoda</taxon>
        <taxon>Pleurostigmophora</taxon>
        <taxon>Geophilomorpha</taxon>
        <taxon>Linotaeniidae</taxon>
        <taxon>Strigamia</taxon>
    </lineage>
</organism>
<name>T1J8T2_STRMM</name>
<keyword evidence="9" id="KW-0472">Membrane</keyword>
<evidence type="ECO:0000313" key="14">
    <source>
        <dbReference type="Proteomes" id="UP000014500"/>
    </source>
</evidence>
<evidence type="ECO:0000256" key="11">
    <source>
        <dbReference type="ARBA" id="ARBA00023303"/>
    </source>
</evidence>
<comment type="similarity">
    <text evidence="2 12">Belongs to the amiloride-sensitive sodium channel (TC 1.A.6) family.</text>
</comment>
<dbReference type="Pfam" id="PF00858">
    <property type="entry name" value="ASC"/>
    <property type="match status" value="1"/>
</dbReference>
<evidence type="ECO:0000256" key="10">
    <source>
        <dbReference type="ARBA" id="ARBA00023201"/>
    </source>
</evidence>
<dbReference type="GO" id="GO:0005272">
    <property type="term" value="F:sodium channel activity"/>
    <property type="evidence" value="ECO:0007669"/>
    <property type="project" value="UniProtKB-KW"/>
</dbReference>
<keyword evidence="8 12" id="KW-0406">Ion transport</keyword>
<dbReference type="InterPro" id="IPR001873">
    <property type="entry name" value="ENaC"/>
</dbReference>
<dbReference type="eggNOG" id="KOG4294">
    <property type="taxonomic scope" value="Eukaryota"/>
</dbReference>
<sequence>MLHNDDDIVTYKTAREYKEQKLINKAVYGLSAKRFKILNETRKPCSTNQVVNECEKNCFENTLKNISRCRLPMNSYSDVPLCTNGLDARVAYDQLLDLAVTFDYAKKCKCTKVCDEILYTDHFKNLQHQDKSELCVYFDDNVIENIEEHYSYRFVTFICDVGGNLGLFLGFSIPAMYQLGESFIAYIWKTIHSRFRF</sequence>
<evidence type="ECO:0000256" key="3">
    <source>
        <dbReference type="ARBA" id="ARBA00022448"/>
    </source>
</evidence>
<evidence type="ECO:0000256" key="4">
    <source>
        <dbReference type="ARBA" id="ARBA00022461"/>
    </source>
</evidence>
<dbReference type="GO" id="GO:0016020">
    <property type="term" value="C:membrane"/>
    <property type="evidence" value="ECO:0007669"/>
    <property type="project" value="UniProtKB-SubCell"/>
</dbReference>
<evidence type="ECO:0000313" key="13">
    <source>
        <dbReference type="EnsemblMetazoa" id="SMAR010122-PA"/>
    </source>
</evidence>
<dbReference type="Gene3D" id="1.10.287.770">
    <property type="entry name" value="YojJ-like"/>
    <property type="match status" value="1"/>
</dbReference>
<dbReference type="HOGENOM" id="CLU_1385768_0_0_1"/>
<keyword evidence="7" id="KW-0915">Sodium</keyword>
<keyword evidence="3 12" id="KW-0813">Transport</keyword>
<keyword evidence="10 12" id="KW-0739">Sodium transport</keyword>
<evidence type="ECO:0000256" key="12">
    <source>
        <dbReference type="RuleBase" id="RU000679"/>
    </source>
</evidence>
<dbReference type="EnsemblMetazoa" id="SMAR010122-RA">
    <property type="protein sequence ID" value="SMAR010122-PA"/>
    <property type="gene ID" value="SMAR010122"/>
</dbReference>
<keyword evidence="11 12" id="KW-0407">Ion channel</keyword>
<comment type="subcellular location">
    <subcellularLocation>
        <location evidence="1">Membrane</location>
        <topology evidence="1">Multi-pass membrane protein</topology>
    </subcellularLocation>
</comment>
<keyword evidence="5 12" id="KW-0812">Transmembrane</keyword>
<reference evidence="14" key="1">
    <citation type="submission" date="2011-05" db="EMBL/GenBank/DDBJ databases">
        <authorList>
            <person name="Richards S.R."/>
            <person name="Qu J."/>
            <person name="Jiang H."/>
            <person name="Jhangiani S.N."/>
            <person name="Agravi P."/>
            <person name="Goodspeed R."/>
            <person name="Gross S."/>
            <person name="Mandapat C."/>
            <person name="Jackson L."/>
            <person name="Mathew T."/>
            <person name="Pu L."/>
            <person name="Thornton R."/>
            <person name="Saada N."/>
            <person name="Wilczek-Boney K.B."/>
            <person name="Lee S."/>
            <person name="Kovar C."/>
            <person name="Wu Y."/>
            <person name="Scherer S.E."/>
            <person name="Worley K.C."/>
            <person name="Muzny D.M."/>
            <person name="Gibbs R."/>
        </authorList>
    </citation>
    <scope>NUCLEOTIDE SEQUENCE</scope>
    <source>
        <strain evidence="14">Brora</strain>
    </source>
</reference>